<comment type="caution">
    <text evidence="1">The sequence shown here is derived from an EMBL/GenBank/DDBJ whole genome shotgun (WGS) entry which is preliminary data.</text>
</comment>
<organism evidence="1 2">
    <name type="scientific">Sphingomonas zeae</name>
    <dbReference type="NCBI Taxonomy" id="1646122"/>
    <lineage>
        <taxon>Bacteria</taxon>
        <taxon>Pseudomonadati</taxon>
        <taxon>Pseudomonadota</taxon>
        <taxon>Alphaproteobacteria</taxon>
        <taxon>Sphingomonadales</taxon>
        <taxon>Sphingomonadaceae</taxon>
        <taxon>Sphingomonas</taxon>
    </lineage>
</organism>
<gene>
    <name evidence="1" type="ORF">HP438_07205</name>
</gene>
<dbReference type="Proteomes" id="UP000536441">
    <property type="component" value="Unassembled WGS sequence"/>
</dbReference>
<keyword evidence="2" id="KW-1185">Reference proteome</keyword>
<reference evidence="1 2" key="1">
    <citation type="submission" date="2020-05" db="EMBL/GenBank/DDBJ databases">
        <title>Genome Sequencing of Type Strains.</title>
        <authorList>
            <person name="Lemaire J.F."/>
            <person name="Inderbitzin P."/>
            <person name="Gregorio O.A."/>
            <person name="Collins S.B."/>
            <person name="Wespe N."/>
            <person name="Knight-Connoni V."/>
        </authorList>
    </citation>
    <scope>NUCLEOTIDE SEQUENCE [LARGE SCALE GENOMIC DNA]</scope>
    <source>
        <strain evidence="1 2">DSM 100049</strain>
    </source>
</reference>
<name>A0A7Y6B5D9_9SPHN</name>
<protein>
    <submittedName>
        <fullName evidence="1">Uncharacterized protein</fullName>
    </submittedName>
</protein>
<evidence type="ECO:0000313" key="1">
    <source>
        <dbReference type="EMBL" id="NUU46757.1"/>
    </source>
</evidence>
<dbReference type="RefSeq" id="WP_175311386.1">
    <property type="nucleotide sequence ID" value="NZ_CBCRYR010000005.1"/>
</dbReference>
<dbReference type="AlphaFoldDB" id="A0A7Y6B5D9"/>
<sequence>MILFVALALMADPGVPPSTMPTLGQVPDRCVPKERRVKGTKPKTELRKLNEMPDAEPQFAVLREVDGCTIPAKVGAEARKLR</sequence>
<evidence type="ECO:0000313" key="2">
    <source>
        <dbReference type="Proteomes" id="UP000536441"/>
    </source>
</evidence>
<proteinExistence type="predicted"/>
<accession>A0A7Y6B5D9</accession>
<dbReference type="EMBL" id="JABMCH010000061">
    <property type="protein sequence ID" value="NUU46757.1"/>
    <property type="molecule type" value="Genomic_DNA"/>
</dbReference>